<keyword evidence="2" id="KW-1185">Reference proteome</keyword>
<proteinExistence type="predicted"/>
<protein>
    <recommendedName>
        <fullName evidence="3">Lipoprotein</fullName>
    </recommendedName>
</protein>
<name>A0ABS7WKL7_9SPHN</name>
<evidence type="ECO:0000313" key="1">
    <source>
        <dbReference type="EMBL" id="MBZ6378626.1"/>
    </source>
</evidence>
<dbReference type="RefSeq" id="WP_143712240.1">
    <property type="nucleotide sequence ID" value="NZ_JAGSGB010000002.1"/>
</dbReference>
<gene>
    <name evidence="1" type="ORF">KCN53_08250</name>
</gene>
<accession>A0ABS7WKL7</accession>
<evidence type="ECO:0008006" key="3">
    <source>
        <dbReference type="Google" id="ProtNLM"/>
    </source>
</evidence>
<comment type="caution">
    <text evidence="1">The sequence shown here is derived from an EMBL/GenBank/DDBJ whole genome shotgun (WGS) entry which is preliminary data.</text>
</comment>
<organism evidence="1 2">
    <name type="scientific">Pacificimonas aurantium</name>
    <dbReference type="NCBI Taxonomy" id="1250540"/>
    <lineage>
        <taxon>Bacteria</taxon>
        <taxon>Pseudomonadati</taxon>
        <taxon>Pseudomonadota</taxon>
        <taxon>Alphaproteobacteria</taxon>
        <taxon>Sphingomonadales</taxon>
        <taxon>Sphingosinicellaceae</taxon>
        <taxon>Pacificimonas</taxon>
    </lineage>
</organism>
<dbReference type="Proteomes" id="UP000824621">
    <property type="component" value="Unassembled WGS sequence"/>
</dbReference>
<sequence>MNGAYPSLFRVAAGGVLAAGLLTGCAVNRDARAPATSQVARDAAMQPLSDVGAVRPNIAPELERILDDPYRLPVSERNCEDLSFHITQLNRTLGPDFDVSLEDDKNEDRARRGISIAGKMAAGLLIPFRSIVREVSGASSAEREYKAALVAGIARRSYLKGMAVEKGCVLPLDPYVQSMEAEDAYEADASRD</sequence>
<evidence type="ECO:0000313" key="2">
    <source>
        <dbReference type="Proteomes" id="UP000824621"/>
    </source>
</evidence>
<reference evidence="1 2" key="1">
    <citation type="submission" date="2021-04" db="EMBL/GenBank/DDBJ databases">
        <authorList>
            <person name="Pira H."/>
            <person name="Risdian C."/>
            <person name="Wink J."/>
        </authorList>
    </citation>
    <scope>NUCLEOTIDE SEQUENCE [LARGE SCALE GENOMIC DNA]</scope>
    <source>
        <strain evidence="1 2">DSM 107782</strain>
    </source>
</reference>
<dbReference type="EMBL" id="JAGSGB010000002">
    <property type="protein sequence ID" value="MBZ6378626.1"/>
    <property type="molecule type" value="Genomic_DNA"/>
</dbReference>